<dbReference type="Proteomes" id="UP001153714">
    <property type="component" value="Chromosome 18"/>
</dbReference>
<proteinExistence type="inferred from homology"/>
<dbReference type="InterPro" id="IPR036961">
    <property type="entry name" value="Kinesin_motor_dom_sf"/>
</dbReference>
<dbReference type="GO" id="GO:0005876">
    <property type="term" value="C:spindle microtubule"/>
    <property type="evidence" value="ECO:0007669"/>
    <property type="project" value="TreeGrafter"/>
</dbReference>
<keyword evidence="5 7" id="KW-0505">Motor protein</keyword>
<gene>
    <name evidence="11" type="ORF">DIATSA_LOCUS5786</name>
</gene>
<name>A0A9N9R2D3_9NEOP</name>
<feature type="domain" description="Kinesin motor" evidence="10">
    <location>
        <begin position="57"/>
        <end position="451"/>
    </location>
</feature>
<dbReference type="GO" id="GO:0008017">
    <property type="term" value="F:microtubule binding"/>
    <property type="evidence" value="ECO:0007669"/>
    <property type="project" value="InterPro"/>
</dbReference>
<keyword evidence="2" id="KW-0963">Cytoplasm</keyword>
<evidence type="ECO:0000256" key="5">
    <source>
        <dbReference type="ARBA" id="ARBA00023175"/>
    </source>
</evidence>
<evidence type="ECO:0000313" key="12">
    <source>
        <dbReference type="Proteomes" id="UP001153714"/>
    </source>
</evidence>
<feature type="compositionally biased region" description="Basic residues" evidence="9">
    <location>
        <begin position="1261"/>
        <end position="1271"/>
    </location>
</feature>
<dbReference type="GO" id="GO:0051231">
    <property type="term" value="P:spindle elongation"/>
    <property type="evidence" value="ECO:0007669"/>
    <property type="project" value="TreeGrafter"/>
</dbReference>
<dbReference type="PROSITE" id="PS50067">
    <property type="entry name" value="KINESIN_MOTOR_2"/>
    <property type="match status" value="1"/>
</dbReference>
<dbReference type="PANTHER" id="PTHR47970:SF12">
    <property type="entry name" value="KINESIN FAMILY MEMBER 11"/>
    <property type="match status" value="1"/>
</dbReference>
<evidence type="ECO:0000256" key="3">
    <source>
        <dbReference type="ARBA" id="ARBA00022741"/>
    </source>
</evidence>
<dbReference type="SMART" id="SM00129">
    <property type="entry name" value="KISc"/>
    <property type="match status" value="1"/>
</dbReference>
<feature type="region of interest" description="Disordered" evidence="9">
    <location>
        <begin position="1"/>
        <end position="20"/>
    </location>
</feature>
<dbReference type="SUPFAM" id="SSF52540">
    <property type="entry name" value="P-loop containing nucleoside triphosphate hydrolases"/>
    <property type="match status" value="1"/>
</dbReference>
<dbReference type="InterPro" id="IPR001752">
    <property type="entry name" value="Kinesin_motor_dom"/>
</dbReference>
<dbReference type="GO" id="GO:0005524">
    <property type="term" value="F:ATP binding"/>
    <property type="evidence" value="ECO:0007669"/>
    <property type="project" value="UniProtKB-UniRule"/>
</dbReference>
<dbReference type="Pfam" id="PF00225">
    <property type="entry name" value="Kinesin"/>
    <property type="match status" value="1"/>
</dbReference>
<accession>A0A9N9R2D3</accession>
<dbReference type="PRINTS" id="PR00380">
    <property type="entry name" value="KINESINHEAVY"/>
</dbReference>
<dbReference type="GO" id="GO:0007018">
    <property type="term" value="P:microtubule-based movement"/>
    <property type="evidence" value="ECO:0007669"/>
    <property type="project" value="InterPro"/>
</dbReference>
<dbReference type="Gene3D" id="3.40.850.10">
    <property type="entry name" value="Kinesin motor domain"/>
    <property type="match status" value="1"/>
</dbReference>
<protein>
    <recommendedName>
        <fullName evidence="10">Kinesin motor domain-containing protein</fullName>
    </recommendedName>
</protein>
<evidence type="ECO:0000256" key="9">
    <source>
        <dbReference type="SAM" id="MobiDB-lite"/>
    </source>
</evidence>
<feature type="coiled-coil region" evidence="8">
    <location>
        <begin position="491"/>
        <end position="536"/>
    </location>
</feature>
<keyword evidence="8" id="KW-0175">Coiled coil</keyword>
<evidence type="ECO:0000256" key="7">
    <source>
        <dbReference type="PROSITE-ProRule" id="PRU00283"/>
    </source>
</evidence>
<dbReference type="InterPro" id="IPR047149">
    <property type="entry name" value="KIF11-like"/>
</dbReference>
<evidence type="ECO:0000259" key="10">
    <source>
        <dbReference type="PROSITE" id="PS50067"/>
    </source>
</evidence>
<organism evidence="11 12">
    <name type="scientific">Diatraea saccharalis</name>
    <name type="common">sugarcane borer</name>
    <dbReference type="NCBI Taxonomy" id="40085"/>
    <lineage>
        <taxon>Eukaryota</taxon>
        <taxon>Metazoa</taxon>
        <taxon>Ecdysozoa</taxon>
        <taxon>Arthropoda</taxon>
        <taxon>Hexapoda</taxon>
        <taxon>Insecta</taxon>
        <taxon>Pterygota</taxon>
        <taxon>Neoptera</taxon>
        <taxon>Endopterygota</taxon>
        <taxon>Lepidoptera</taxon>
        <taxon>Glossata</taxon>
        <taxon>Ditrysia</taxon>
        <taxon>Pyraloidea</taxon>
        <taxon>Crambidae</taxon>
        <taxon>Crambinae</taxon>
        <taxon>Diatraea</taxon>
    </lineage>
</organism>
<evidence type="ECO:0000256" key="2">
    <source>
        <dbReference type="ARBA" id="ARBA00022490"/>
    </source>
</evidence>
<comment type="subcellular location">
    <subcellularLocation>
        <location evidence="1">Cytoplasm</location>
        <location evidence="1">Cytoskeleton</location>
    </subcellularLocation>
</comment>
<feature type="region of interest" description="Disordered" evidence="9">
    <location>
        <begin position="1202"/>
        <end position="1271"/>
    </location>
</feature>
<reference evidence="11" key="1">
    <citation type="submission" date="2021-12" db="EMBL/GenBank/DDBJ databases">
        <authorList>
            <person name="King R."/>
        </authorList>
    </citation>
    <scope>NUCLEOTIDE SEQUENCE</scope>
</reference>
<feature type="compositionally biased region" description="Basic and acidic residues" evidence="9">
    <location>
        <begin position="1135"/>
        <end position="1145"/>
    </location>
</feature>
<dbReference type="GO" id="GO:0008574">
    <property type="term" value="F:plus-end-directed microtubule motor activity"/>
    <property type="evidence" value="ECO:0007669"/>
    <property type="project" value="TreeGrafter"/>
</dbReference>
<feature type="region of interest" description="Disordered" evidence="9">
    <location>
        <begin position="571"/>
        <end position="603"/>
    </location>
</feature>
<dbReference type="GO" id="GO:0090307">
    <property type="term" value="P:mitotic spindle assembly"/>
    <property type="evidence" value="ECO:0007669"/>
    <property type="project" value="TreeGrafter"/>
</dbReference>
<feature type="compositionally biased region" description="Basic and acidic residues" evidence="9">
    <location>
        <begin position="1159"/>
        <end position="1171"/>
    </location>
</feature>
<evidence type="ECO:0000256" key="8">
    <source>
        <dbReference type="SAM" id="Coils"/>
    </source>
</evidence>
<feature type="compositionally biased region" description="Basic residues" evidence="9">
    <location>
        <begin position="1146"/>
        <end position="1158"/>
    </location>
</feature>
<dbReference type="OrthoDB" id="123929at2759"/>
<keyword evidence="6" id="KW-0206">Cytoskeleton</keyword>
<evidence type="ECO:0000256" key="6">
    <source>
        <dbReference type="ARBA" id="ARBA00023212"/>
    </source>
</evidence>
<evidence type="ECO:0000256" key="4">
    <source>
        <dbReference type="ARBA" id="ARBA00022840"/>
    </source>
</evidence>
<dbReference type="GO" id="GO:0072686">
    <property type="term" value="C:mitotic spindle"/>
    <property type="evidence" value="ECO:0007669"/>
    <property type="project" value="TreeGrafter"/>
</dbReference>
<feature type="compositionally biased region" description="Basic and acidic residues" evidence="9">
    <location>
        <begin position="1"/>
        <end position="16"/>
    </location>
</feature>
<keyword evidence="12" id="KW-1185">Reference proteome</keyword>
<evidence type="ECO:0000313" key="11">
    <source>
        <dbReference type="EMBL" id="CAG9787942.1"/>
    </source>
</evidence>
<reference evidence="11" key="2">
    <citation type="submission" date="2022-10" db="EMBL/GenBank/DDBJ databases">
        <authorList>
            <consortium name="ENA_rothamsted_submissions"/>
            <consortium name="culmorum"/>
            <person name="King R."/>
        </authorList>
    </citation>
    <scope>NUCLEOTIDE SEQUENCE</scope>
</reference>
<dbReference type="AlphaFoldDB" id="A0A9N9R2D3"/>
<feature type="binding site" evidence="7">
    <location>
        <begin position="144"/>
        <end position="151"/>
    </location>
    <ligand>
        <name>ATP</name>
        <dbReference type="ChEBI" id="CHEBI:30616"/>
    </ligand>
</feature>
<dbReference type="InterPro" id="IPR027417">
    <property type="entry name" value="P-loop_NTPase"/>
</dbReference>
<sequence length="1271" mass="144519">MLDQRYSDDSQTKRDIPSFIEPRPPLISNPFMRPRPQMGTNLLELFEEDSEIEEPELVQVYLRLKPYHEVNNLYEVKSDRCLITSVDTAPAGHGRRTQHNVSKMYTFSHIFGPESSQKEIFEKVVKDNLRKLPDGHSFTLLTYGASGSGKTYTLMGTVASPGLVPRSLEYVFHVVDAAQQPIFKPSDGGAEKLSNVQQEYELQWVNRLRRTSAPLRDKYRRMSAALSNDLTVSSIDLSNRTRHYVWVSFVEIYNEGIYDLLSASDRSNASKLQIREDSNGHVYVKGASQAFVRSGSEAYDVMTAGKHQLQVAATGVHAHSSRSHCIFTITMLTETDTGVRTSCVRLCDLAGCERARQTRNTGARMAESRAINSSLHVLERCLHTLRRRQKNRVPSATCVPYRESKLTRLLGAGLSGARGEGVAMVVTLNPAPQHHHQTEHVLRLATVARDIQVNSTISESTLESSTQNTTVNCSVDILRLRADNERLHFELLQAQSRNKELMALMEEKRQETANTMRELVEEAKDMMRQYYEAQIQSLKSQEKLTAERLARAAAEEEIQYLRTCIEERDEKSSGEKDVIDLSDSDHNSDEEDDDPLNESLEPTFKKEDIKKSRLLQTCLERNSLRYHSMRQSFHDNIEHATDFIENDSVTTFKDHDKSNEVTTKDSFYDTNKDDTTNYDNLVHDNEAICNASVAKATNQINTDTEIDDKLDNNSHYNTNECDNKVEVPITLTNEDSVNGVNFMTEHKLEHVTDKLEDDVEIKMSKFTTRATYFVRNDNMKENNTKLTVEATAELDNDAGKVSETTVDKIISSIKAKQGNDTSLTQFEQLEKAAIDCDGTRIGSDDFGHIKIFKEKKTYFDDAPLDIVSDNLEISPKVNIEKKTYIDDKDLIVAKNWNKKENVILTEKKKHDDTRSPSIVKDEIVDDFKPSTLKILLGESLTRQPDVISSVDRNSMLLKKHESIDIFDSPHANIATTESHDIIENARQSIKKLVLNQKSASKTSAKTDVRSGQLVIPEEPLKSAIDDKITDLTTVKKVQDKEGEQIDIIEKVVSHSEIKSETNQDNTIEEFENIYKDITAPRATEFDLLVSQEINDNKDDKTSFEETKYNLRHKPHAKDLRFADKVDKEETEEVLLESHAKCESRSKPTKRSLRLRKRKNQTESEDKSDHENEKLKDIVNLQKEFSDVCLDVPAPTKVVKDIISPEKPEEEENVPPLMGIQSCPAKSVTRSRRKLFTPRAEPLDEDEAPIGSGERLYVPRPSYHRARARRKL</sequence>
<dbReference type="PANTHER" id="PTHR47970">
    <property type="entry name" value="KINESIN-LIKE PROTEIN KIF11"/>
    <property type="match status" value="1"/>
</dbReference>
<feature type="region of interest" description="Disordered" evidence="9">
    <location>
        <begin position="1135"/>
        <end position="1171"/>
    </location>
</feature>
<comment type="similarity">
    <text evidence="7">Belongs to the TRAFAC class myosin-kinesin ATPase superfamily. Kinesin family.</text>
</comment>
<evidence type="ECO:0000256" key="1">
    <source>
        <dbReference type="ARBA" id="ARBA00004245"/>
    </source>
</evidence>
<feature type="compositionally biased region" description="Basic and acidic residues" evidence="9">
    <location>
        <begin position="571"/>
        <end position="587"/>
    </location>
</feature>
<keyword evidence="4 7" id="KW-0067">ATP-binding</keyword>
<keyword evidence="3 7" id="KW-0547">Nucleotide-binding</keyword>
<dbReference type="EMBL" id="OU893349">
    <property type="protein sequence ID" value="CAG9787942.1"/>
    <property type="molecule type" value="Genomic_DNA"/>
</dbReference>